<dbReference type="PANTHER" id="PTHR39337:SF1">
    <property type="entry name" value="BLR5642 PROTEIN"/>
    <property type="match status" value="1"/>
</dbReference>
<evidence type="ECO:0000313" key="2">
    <source>
        <dbReference type="Proteomes" id="UP001379235"/>
    </source>
</evidence>
<dbReference type="InterPro" id="IPR007438">
    <property type="entry name" value="DUF488"/>
</dbReference>
<gene>
    <name evidence="1" type="ORF">WG900_05205</name>
</gene>
<organism evidence="1 2">
    <name type="scientific">Novosphingobium aquae</name>
    <dbReference type="NCBI Taxonomy" id="3133435"/>
    <lineage>
        <taxon>Bacteria</taxon>
        <taxon>Pseudomonadati</taxon>
        <taxon>Pseudomonadota</taxon>
        <taxon>Alphaproteobacteria</taxon>
        <taxon>Sphingomonadales</taxon>
        <taxon>Sphingomonadaceae</taxon>
        <taxon>Novosphingobium</taxon>
    </lineage>
</organism>
<proteinExistence type="predicted"/>
<reference evidence="1 2" key="1">
    <citation type="submission" date="2024-03" db="EMBL/GenBank/DDBJ databases">
        <authorList>
            <person name="Jo J.-H."/>
        </authorList>
    </citation>
    <scope>NUCLEOTIDE SEQUENCE [LARGE SCALE GENOMIC DNA]</scope>
    <source>
        <strain evidence="1 2">AS3R-12</strain>
    </source>
</reference>
<keyword evidence="2" id="KW-1185">Reference proteome</keyword>
<dbReference type="RefSeq" id="WP_339965254.1">
    <property type="nucleotide sequence ID" value="NZ_JBBHJY010000001.1"/>
</dbReference>
<dbReference type="Proteomes" id="UP001379235">
    <property type="component" value="Unassembled WGS sequence"/>
</dbReference>
<name>A0ABU8S5Y3_9SPHN</name>
<accession>A0ABU8S5Y3</accession>
<sequence>MTMPTIWTIGYEQTKMADFIAALSEAGVQTVADVRAIAASRRPGFSKTALAANLAEAGISYTHFRALGTPAAGREAARAGKLADLKRIYAGQMELPEAMAQGAALADLAAKDRTALLCYERDPSCCHRTLLRKAVLAEFDCVDILP</sequence>
<evidence type="ECO:0000313" key="1">
    <source>
        <dbReference type="EMBL" id="MEJ6009311.1"/>
    </source>
</evidence>
<dbReference type="Pfam" id="PF04343">
    <property type="entry name" value="DUF488"/>
    <property type="match status" value="1"/>
</dbReference>
<protein>
    <submittedName>
        <fullName evidence="1">DUF488 domain-containing protein</fullName>
    </submittedName>
</protein>
<dbReference type="PIRSF" id="PIRSF024492">
    <property type="entry name" value="UCP024492"/>
    <property type="match status" value="1"/>
</dbReference>
<dbReference type="EMBL" id="JBBHJY010000001">
    <property type="protein sequence ID" value="MEJ6009311.1"/>
    <property type="molecule type" value="Genomic_DNA"/>
</dbReference>
<dbReference type="InterPro" id="IPR014519">
    <property type="entry name" value="UCP024492"/>
</dbReference>
<dbReference type="PANTHER" id="PTHR39337">
    <property type="entry name" value="BLR5642 PROTEIN"/>
    <property type="match status" value="1"/>
</dbReference>
<comment type="caution">
    <text evidence="1">The sequence shown here is derived from an EMBL/GenBank/DDBJ whole genome shotgun (WGS) entry which is preliminary data.</text>
</comment>